<reference evidence="11" key="1">
    <citation type="submission" date="2023-06" db="EMBL/GenBank/DDBJ databases">
        <title>Male Hemibagrus guttatus genome.</title>
        <authorList>
            <person name="Bian C."/>
        </authorList>
    </citation>
    <scope>NUCLEOTIDE SEQUENCE</scope>
    <source>
        <strain evidence="11">Male_cb2023</strain>
        <tissue evidence="11">Muscle</tissue>
    </source>
</reference>
<proteinExistence type="inferred from homology"/>
<accession>A0AAE0RFR2</accession>
<dbReference type="AlphaFoldDB" id="A0AAE0RFR2"/>
<feature type="non-terminal residue" evidence="11">
    <location>
        <position position="1"/>
    </location>
</feature>
<evidence type="ECO:0000313" key="12">
    <source>
        <dbReference type="Proteomes" id="UP001274896"/>
    </source>
</evidence>
<evidence type="ECO:0000256" key="5">
    <source>
        <dbReference type="ARBA" id="ARBA00023163"/>
    </source>
</evidence>
<dbReference type="PROSITE" id="PS50071">
    <property type="entry name" value="HOMEOBOX_2"/>
    <property type="match status" value="1"/>
</dbReference>
<evidence type="ECO:0000256" key="2">
    <source>
        <dbReference type="ARBA" id="ARBA00023015"/>
    </source>
</evidence>
<comment type="similarity">
    <text evidence="7">Belongs to the TALE/TGIF homeobox family.</text>
</comment>
<dbReference type="SMART" id="SM00389">
    <property type="entry name" value="HOX"/>
    <property type="match status" value="1"/>
</dbReference>
<keyword evidence="12" id="KW-1185">Reference proteome</keyword>
<dbReference type="InterPro" id="IPR050224">
    <property type="entry name" value="TALE_homeobox"/>
</dbReference>
<dbReference type="InterPro" id="IPR008422">
    <property type="entry name" value="KN_HD"/>
</dbReference>
<dbReference type="Pfam" id="PF05920">
    <property type="entry name" value="Homeobox_KN"/>
    <property type="match status" value="1"/>
</dbReference>
<evidence type="ECO:0000256" key="7">
    <source>
        <dbReference type="ARBA" id="ARBA00038021"/>
    </source>
</evidence>
<evidence type="ECO:0000256" key="9">
    <source>
        <dbReference type="SAM" id="MobiDB-lite"/>
    </source>
</evidence>
<sequence length="269" mass="29432">FAIVSFSDKTAPFSFTMCWLPVKTISFSGMLATSGSETEDEDNIDVPLDLSSCRGSAAKRKRRGNLPKESVQILRDWLYEHRYNAYPSEQEKALLSKETHLSTLQVCNWFINARRRLLPEMLRKDGKDPNQFTISRRASKVPEGMSDSSHSPKHDSCEPGSPASPDSVTISTSYPRKTASPTTPPSPTLARPSVICHTTITATGPKVDGTTDLAVFSYPSGTGLGTEFNTPPPTPPDLTAQDFSGFQLLVDVALKRAAELELQAKRVLA</sequence>
<dbReference type="GO" id="GO:0003677">
    <property type="term" value="F:DNA binding"/>
    <property type="evidence" value="ECO:0007669"/>
    <property type="project" value="UniProtKB-UniRule"/>
</dbReference>
<evidence type="ECO:0000313" key="11">
    <source>
        <dbReference type="EMBL" id="KAK3551427.1"/>
    </source>
</evidence>
<feature type="DNA-binding region" description="Homeobox" evidence="8">
    <location>
        <begin position="59"/>
        <end position="121"/>
    </location>
</feature>
<dbReference type="CDD" id="cd00086">
    <property type="entry name" value="homeodomain"/>
    <property type="match status" value="1"/>
</dbReference>
<keyword evidence="3 8" id="KW-0238">DNA-binding</keyword>
<comment type="caution">
    <text evidence="11">The sequence shown here is derived from an EMBL/GenBank/DDBJ whole genome shotgun (WGS) entry which is preliminary data.</text>
</comment>
<evidence type="ECO:0000256" key="3">
    <source>
        <dbReference type="ARBA" id="ARBA00023125"/>
    </source>
</evidence>
<evidence type="ECO:0000256" key="1">
    <source>
        <dbReference type="ARBA" id="ARBA00004123"/>
    </source>
</evidence>
<dbReference type="PANTHER" id="PTHR11850">
    <property type="entry name" value="HOMEOBOX PROTEIN TRANSCRIPTION FACTORS"/>
    <property type="match status" value="1"/>
</dbReference>
<keyword evidence="5" id="KW-0804">Transcription</keyword>
<comment type="subcellular location">
    <subcellularLocation>
        <location evidence="1 8">Nucleus</location>
    </subcellularLocation>
</comment>
<feature type="region of interest" description="Disordered" evidence="9">
    <location>
        <begin position="122"/>
        <end position="192"/>
    </location>
</feature>
<evidence type="ECO:0000259" key="10">
    <source>
        <dbReference type="PROSITE" id="PS50071"/>
    </source>
</evidence>
<evidence type="ECO:0000256" key="4">
    <source>
        <dbReference type="ARBA" id="ARBA00023155"/>
    </source>
</evidence>
<evidence type="ECO:0000256" key="6">
    <source>
        <dbReference type="ARBA" id="ARBA00023242"/>
    </source>
</evidence>
<dbReference type="InterPro" id="IPR009057">
    <property type="entry name" value="Homeodomain-like_sf"/>
</dbReference>
<protein>
    <recommendedName>
        <fullName evidence="10">Homeobox domain-containing protein</fullName>
    </recommendedName>
</protein>
<feature type="compositionally biased region" description="Polar residues" evidence="9">
    <location>
        <begin position="164"/>
        <end position="174"/>
    </location>
</feature>
<keyword evidence="4 8" id="KW-0371">Homeobox</keyword>
<organism evidence="11 12">
    <name type="scientific">Hemibagrus guttatus</name>
    <dbReference type="NCBI Taxonomy" id="175788"/>
    <lineage>
        <taxon>Eukaryota</taxon>
        <taxon>Metazoa</taxon>
        <taxon>Chordata</taxon>
        <taxon>Craniata</taxon>
        <taxon>Vertebrata</taxon>
        <taxon>Euteleostomi</taxon>
        <taxon>Actinopterygii</taxon>
        <taxon>Neopterygii</taxon>
        <taxon>Teleostei</taxon>
        <taxon>Ostariophysi</taxon>
        <taxon>Siluriformes</taxon>
        <taxon>Bagridae</taxon>
        <taxon>Hemibagrus</taxon>
    </lineage>
</organism>
<feature type="domain" description="Homeobox" evidence="10">
    <location>
        <begin position="57"/>
        <end position="120"/>
    </location>
</feature>
<dbReference type="SUPFAM" id="SSF46689">
    <property type="entry name" value="Homeodomain-like"/>
    <property type="match status" value="1"/>
</dbReference>
<keyword evidence="2" id="KW-0805">Transcription regulation</keyword>
<dbReference type="Gene3D" id="1.10.10.60">
    <property type="entry name" value="Homeodomain-like"/>
    <property type="match status" value="1"/>
</dbReference>
<dbReference type="Proteomes" id="UP001274896">
    <property type="component" value="Unassembled WGS sequence"/>
</dbReference>
<evidence type="ECO:0000256" key="8">
    <source>
        <dbReference type="PROSITE-ProRule" id="PRU00108"/>
    </source>
</evidence>
<dbReference type="GO" id="GO:0005634">
    <property type="term" value="C:nucleus"/>
    <property type="evidence" value="ECO:0007669"/>
    <property type="project" value="UniProtKB-SubCell"/>
</dbReference>
<dbReference type="InterPro" id="IPR001356">
    <property type="entry name" value="HD"/>
</dbReference>
<keyword evidence="6 8" id="KW-0539">Nucleus</keyword>
<dbReference type="FunFam" id="1.10.10.60:FF:000059">
    <property type="entry name" value="TGFB-induced factor homeobox 1"/>
    <property type="match status" value="1"/>
</dbReference>
<dbReference type="EMBL" id="JAUCMX010000003">
    <property type="protein sequence ID" value="KAK3551427.1"/>
    <property type="molecule type" value="Genomic_DNA"/>
</dbReference>
<name>A0AAE0RFR2_9TELE</name>
<dbReference type="GO" id="GO:0006355">
    <property type="term" value="P:regulation of DNA-templated transcription"/>
    <property type="evidence" value="ECO:0007669"/>
    <property type="project" value="InterPro"/>
</dbReference>
<gene>
    <name evidence="11" type="ORF">QTP70_017323</name>
</gene>